<organism evidence="1 2">
    <name type="scientific">Helicobacter baculiformis</name>
    <dbReference type="NCBI Taxonomy" id="427351"/>
    <lineage>
        <taxon>Bacteria</taxon>
        <taxon>Pseudomonadati</taxon>
        <taxon>Campylobacterota</taxon>
        <taxon>Epsilonproteobacteria</taxon>
        <taxon>Campylobacterales</taxon>
        <taxon>Helicobacteraceae</taxon>
        <taxon>Helicobacter</taxon>
    </lineage>
</organism>
<evidence type="ECO:0000313" key="1">
    <source>
        <dbReference type="EMBL" id="MFC3848507.1"/>
    </source>
</evidence>
<sequence length="96" mass="11283">MTSLQELRKRLLKMQKDILSLRQITNDPNVIRSVDVSYYDEKIGQILEEFPLILEHLRSLEKPTPQDVKGCEQILDAMVEDFLEDVQESIQPKDKR</sequence>
<proteinExistence type="predicted"/>
<keyword evidence="2" id="KW-1185">Reference proteome</keyword>
<accession>A0ABV7ZLY9</accession>
<reference evidence="2" key="1">
    <citation type="journal article" date="2019" name="Int. J. Syst. Evol. Microbiol.">
        <title>The Global Catalogue of Microorganisms (GCM) 10K type strain sequencing project: providing services to taxonomists for standard genome sequencing and annotation.</title>
        <authorList>
            <consortium name="The Broad Institute Genomics Platform"/>
            <consortium name="The Broad Institute Genome Sequencing Center for Infectious Disease"/>
            <person name="Wu L."/>
            <person name="Ma J."/>
        </authorList>
    </citation>
    <scope>NUCLEOTIDE SEQUENCE [LARGE SCALE GENOMIC DNA]</scope>
    <source>
        <strain evidence="2">CCUG 53816</strain>
    </source>
</reference>
<dbReference type="RefSeq" id="WP_104752252.1">
    <property type="nucleotide sequence ID" value="NZ_FZMF01000018.1"/>
</dbReference>
<evidence type="ECO:0000313" key="2">
    <source>
        <dbReference type="Proteomes" id="UP001595783"/>
    </source>
</evidence>
<comment type="caution">
    <text evidence="1">The sequence shown here is derived from an EMBL/GenBank/DDBJ whole genome shotgun (WGS) entry which is preliminary data.</text>
</comment>
<gene>
    <name evidence="1" type="ORF">ACFOPX_08300</name>
</gene>
<name>A0ABV7ZLY9_9HELI</name>
<dbReference type="Proteomes" id="UP001595783">
    <property type="component" value="Unassembled WGS sequence"/>
</dbReference>
<protein>
    <submittedName>
        <fullName evidence="1">Uncharacterized protein</fullName>
    </submittedName>
</protein>
<dbReference type="EMBL" id="JBHRZO010000059">
    <property type="protein sequence ID" value="MFC3848507.1"/>
    <property type="molecule type" value="Genomic_DNA"/>
</dbReference>